<reference evidence="3 4" key="1">
    <citation type="journal article" date="2015" name="Int. J. Syst. Evol. Microbiol.">
        <title>Mariniphaga sediminis sp. nov., isolated from coastal sediment.</title>
        <authorList>
            <person name="Wang F.Q."/>
            <person name="Shen Q.Y."/>
            <person name="Chen G.J."/>
            <person name="Du Z.J."/>
        </authorList>
    </citation>
    <scope>NUCLEOTIDE SEQUENCE [LARGE SCALE GENOMIC DNA]</scope>
    <source>
        <strain evidence="3 4">SY21</strain>
    </source>
</reference>
<feature type="non-terminal residue" evidence="3">
    <location>
        <position position="1"/>
    </location>
</feature>
<sequence length="423" mass="48976">APARASMLTGQDIWRLEEAANLWGDFPAKFKVFTQLLEESGYLVGHEGKGWGPGDWEASGRTENPAGNKFYSFEEFYNEKERGQPFFYWFSSRDPHRPFKTGGWEKGNIDIDKMEVPPYLPDTEDVRKDMGDYYAEIESFDRDVASYLQLLKEMGQLDNTLVLICSDNGWQMPRGLANLYDFGTRLPFVVYMPERYKGGRVIEDFVSLNDVAPTFLELAGVEVPEEMNARSFVNILESEKQGQVDDTRNFMVTARERHAWARKNGVGYGARSYRTKDYLYIRNYNPDYWPAGDPPLFGDVDAHMLQYPSPTKMYLLKNREQEGVKELFELGFGKRPAEELYDLNKDPYQMNNVAYSEEYKAVKEELATTLTNYLIEQEDPRETGAPMKWINAPYYAEKDKYPEPSQESIQELGLEEEYSLVDE</sequence>
<gene>
    <name evidence="3" type="ORF">D1164_18985</name>
</gene>
<organism evidence="3 4">
    <name type="scientific">Mariniphaga sediminis</name>
    <dbReference type="NCBI Taxonomy" id="1628158"/>
    <lineage>
        <taxon>Bacteria</taxon>
        <taxon>Pseudomonadati</taxon>
        <taxon>Bacteroidota</taxon>
        <taxon>Bacteroidia</taxon>
        <taxon>Marinilabiliales</taxon>
        <taxon>Prolixibacteraceae</taxon>
        <taxon>Mariniphaga</taxon>
    </lineage>
</organism>
<dbReference type="AlphaFoldDB" id="A0A399CVT4"/>
<dbReference type="Proteomes" id="UP000266441">
    <property type="component" value="Unassembled WGS sequence"/>
</dbReference>
<accession>A0A399CVT4</accession>
<dbReference type="OrthoDB" id="9765065at2"/>
<feature type="domain" description="Sulfatase N-terminal" evidence="2">
    <location>
        <begin position="76"/>
        <end position="221"/>
    </location>
</feature>
<dbReference type="SUPFAM" id="SSF53649">
    <property type="entry name" value="Alkaline phosphatase-like"/>
    <property type="match status" value="1"/>
</dbReference>
<evidence type="ECO:0000313" key="3">
    <source>
        <dbReference type="EMBL" id="RIH63517.1"/>
    </source>
</evidence>
<dbReference type="InterPro" id="IPR017850">
    <property type="entry name" value="Alkaline_phosphatase_core_sf"/>
</dbReference>
<comment type="caution">
    <text evidence="3">The sequence shown here is derived from an EMBL/GenBank/DDBJ whole genome shotgun (WGS) entry which is preliminary data.</text>
</comment>
<dbReference type="Pfam" id="PF00884">
    <property type="entry name" value="Sulfatase"/>
    <property type="match status" value="1"/>
</dbReference>
<evidence type="ECO:0000313" key="4">
    <source>
        <dbReference type="Proteomes" id="UP000266441"/>
    </source>
</evidence>
<feature type="compositionally biased region" description="Acidic residues" evidence="1">
    <location>
        <begin position="413"/>
        <end position="423"/>
    </location>
</feature>
<name>A0A399CVT4_9BACT</name>
<protein>
    <submittedName>
        <fullName evidence="3">Sulfatase</fullName>
    </submittedName>
</protein>
<proteinExistence type="predicted"/>
<dbReference type="Gene3D" id="3.40.720.10">
    <property type="entry name" value="Alkaline Phosphatase, subunit A"/>
    <property type="match status" value="1"/>
</dbReference>
<dbReference type="RefSeq" id="WP_119351485.1">
    <property type="nucleotide sequence ID" value="NZ_QWET01000019.1"/>
</dbReference>
<dbReference type="InterPro" id="IPR052701">
    <property type="entry name" value="GAG_Ulvan_Degrading_Sulfatases"/>
</dbReference>
<dbReference type="CDD" id="cd16027">
    <property type="entry name" value="SGSH"/>
    <property type="match status" value="1"/>
</dbReference>
<dbReference type="PANTHER" id="PTHR43751">
    <property type="entry name" value="SULFATASE"/>
    <property type="match status" value="1"/>
</dbReference>
<feature type="region of interest" description="Disordered" evidence="1">
    <location>
        <begin position="401"/>
        <end position="423"/>
    </location>
</feature>
<evidence type="ECO:0000256" key="1">
    <source>
        <dbReference type="SAM" id="MobiDB-lite"/>
    </source>
</evidence>
<dbReference type="EMBL" id="QWET01000019">
    <property type="protein sequence ID" value="RIH63517.1"/>
    <property type="molecule type" value="Genomic_DNA"/>
</dbReference>
<keyword evidence="4" id="KW-1185">Reference proteome</keyword>
<evidence type="ECO:0000259" key="2">
    <source>
        <dbReference type="Pfam" id="PF00884"/>
    </source>
</evidence>
<dbReference type="PANTHER" id="PTHR43751:SF1">
    <property type="entry name" value="SULFATASE ATSG-RELATED"/>
    <property type="match status" value="1"/>
</dbReference>
<dbReference type="InterPro" id="IPR000917">
    <property type="entry name" value="Sulfatase_N"/>
</dbReference>